<proteinExistence type="inferred from homology"/>
<evidence type="ECO:0000256" key="12">
    <source>
        <dbReference type="ARBA" id="ARBA00022801"/>
    </source>
</evidence>
<dbReference type="GO" id="GO:0000272">
    <property type="term" value="P:polysaccharide catabolic process"/>
    <property type="evidence" value="ECO:0007669"/>
    <property type="project" value="UniProtKB-KW"/>
</dbReference>
<evidence type="ECO:0000256" key="18">
    <source>
        <dbReference type="ARBA" id="ARBA00023326"/>
    </source>
</evidence>
<sequence>MARPMSYLPEMELKAASYALALAAMLTGANAYWKGFNVQANLADGTCKSQSDWENDFNKMKSLPGGFTSMRVFASSDCNTLANAVPAAIATGGQILVGVWTEDTAHYDAEKAALLAAVQQHGFGWIVAVSVGSEDLYRGDTTASTLAGQINDVRSMLSTVSGYTTAIQVGHVDTWTAWVDSANTAVIVASDFIGSDAYPYFQNTEANGIDVGYNLFFDSVQAVKDVVNSAHPGAWVWITETGWPTSGATMNQAVPSVANAQQYWKTVACTAFNSEHTFWYILQDYSASPSFGVLDSNGNALYDLSC</sequence>
<dbReference type="GO" id="GO:0005576">
    <property type="term" value="C:extracellular region"/>
    <property type="evidence" value="ECO:0007669"/>
    <property type="project" value="TreeGrafter"/>
</dbReference>
<dbReference type="Gene3D" id="3.20.20.80">
    <property type="entry name" value="Glycosidases"/>
    <property type="match status" value="1"/>
</dbReference>
<keyword evidence="24" id="KW-1185">Reference proteome</keyword>
<keyword evidence="18" id="KW-0624">Polysaccharide degradation</keyword>
<dbReference type="OrthoDB" id="77201at2759"/>
<evidence type="ECO:0000256" key="1">
    <source>
        <dbReference type="ARBA" id="ARBA00000382"/>
    </source>
</evidence>
<keyword evidence="15" id="KW-0119">Carbohydrate metabolism</keyword>
<comment type="catalytic activity">
    <reaction evidence="1">
        <text>Hydrolysis of (1-&gt;3)-beta-D-glucosidic linkages in (1-&gt;3)-beta-D-glucans.</text>
        <dbReference type="EC" id="3.2.1.39"/>
    </reaction>
</comment>
<comment type="similarity">
    <text evidence="4 22">Belongs to the glycosyl hydrolase 17 family.</text>
</comment>
<keyword evidence="9" id="KW-0964">Secreted</keyword>
<evidence type="ECO:0000256" key="2">
    <source>
        <dbReference type="ARBA" id="ARBA00004191"/>
    </source>
</evidence>
<evidence type="ECO:0000256" key="15">
    <source>
        <dbReference type="ARBA" id="ARBA00023277"/>
    </source>
</evidence>
<dbReference type="EMBL" id="QGMI01001309">
    <property type="protein sequence ID" value="TVY33757.1"/>
    <property type="molecule type" value="Genomic_DNA"/>
</dbReference>
<keyword evidence="16" id="KW-0449">Lipoprotein</keyword>
<dbReference type="Proteomes" id="UP000443090">
    <property type="component" value="Unassembled WGS sequence"/>
</dbReference>
<dbReference type="InterPro" id="IPR000490">
    <property type="entry name" value="Glyco_hydro_17"/>
</dbReference>
<dbReference type="GO" id="GO:0009986">
    <property type="term" value="C:cell surface"/>
    <property type="evidence" value="ECO:0007669"/>
    <property type="project" value="TreeGrafter"/>
</dbReference>
<evidence type="ECO:0000313" key="23">
    <source>
        <dbReference type="EMBL" id="TVY33757.1"/>
    </source>
</evidence>
<evidence type="ECO:0000256" key="3">
    <source>
        <dbReference type="ARBA" id="ARBA00004609"/>
    </source>
</evidence>
<comment type="caution">
    <text evidence="23">The sequence shown here is derived from an EMBL/GenBank/DDBJ whole genome shotgun (WGS) entry which is preliminary data.</text>
</comment>
<protein>
    <recommendedName>
        <fullName evidence="6">Probable glucan endo-1,3-beta-glucosidase eglC</fullName>
        <ecNumber evidence="5">3.2.1.39</ecNumber>
    </recommendedName>
    <alternativeName>
        <fullName evidence="20">Endo-1,3-beta-glucanase eglC</fullName>
    </alternativeName>
    <alternativeName>
        <fullName evidence="21">Laminarinase eglC</fullName>
    </alternativeName>
</protein>
<organism evidence="23 24">
    <name type="scientific">Lachnellula occidentalis</name>
    <dbReference type="NCBI Taxonomy" id="215460"/>
    <lineage>
        <taxon>Eukaryota</taxon>
        <taxon>Fungi</taxon>
        <taxon>Dikarya</taxon>
        <taxon>Ascomycota</taxon>
        <taxon>Pezizomycotina</taxon>
        <taxon>Leotiomycetes</taxon>
        <taxon>Helotiales</taxon>
        <taxon>Lachnaceae</taxon>
        <taxon>Lachnellula</taxon>
    </lineage>
</organism>
<comment type="subcellular location">
    <subcellularLocation>
        <location evidence="3">Cell membrane</location>
        <topology evidence="3">Lipid-anchor</topology>
        <topology evidence="3">GPI-anchor</topology>
    </subcellularLocation>
    <subcellularLocation>
        <location evidence="2">Secreted</location>
        <location evidence="2">Cell wall</location>
    </subcellularLocation>
</comment>
<evidence type="ECO:0000256" key="13">
    <source>
        <dbReference type="ARBA" id="ARBA00023136"/>
    </source>
</evidence>
<evidence type="ECO:0000256" key="11">
    <source>
        <dbReference type="ARBA" id="ARBA00022729"/>
    </source>
</evidence>
<reference evidence="23 24" key="1">
    <citation type="submission" date="2018-05" db="EMBL/GenBank/DDBJ databases">
        <title>Genome sequencing and assembly of the regulated plant pathogen Lachnellula willkommii and related sister species for the development of diagnostic species identification markers.</title>
        <authorList>
            <person name="Giroux E."/>
            <person name="Bilodeau G."/>
        </authorList>
    </citation>
    <scope>NUCLEOTIDE SEQUENCE [LARGE SCALE GENOMIC DNA]</scope>
    <source>
        <strain evidence="23 24">CBS 160.35</strain>
    </source>
</reference>
<evidence type="ECO:0000256" key="19">
    <source>
        <dbReference type="ARBA" id="ARBA00025152"/>
    </source>
</evidence>
<dbReference type="PANTHER" id="PTHR16631">
    <property type="entry name" value="GLUCAN 1,3-BETA-GLUCOSIDASE"/>
    <property type="match status" value="1"/>
</dbReference>
<accession>A0A8H8RFV6</accession>
<dbReference type="GO" id="GO:0042973">
    <property type="term" value="F:glucan endo-1,3-beta-D-glucosidase activity"/>
    <property type="evidence" value="ECO:0007669"/>
    <property type="project" value="UniProtKB-EC"/>
</dbReference>
<dbReference type="GO" id="GO:0098552">
    <property type="term" value="C:side of membrane"/>
    <property type="evidence" value="ECO:0007669"/>
    <property type="project" value="UniProtKB-KW"/>
</dbReference>
<dbReference type="SUPFAM" id="SSF51445">
    <property type="entry name" value="(Trans)glycosidases"/>
    <property type="match status" value="1"/>
</dbReference>
<keyword evidence="12" id="KW-0378">Hydrolase</keyword>
<keyword evidence="8" id="KW-0134">Cell wall</keyword>
<evidence type="ECO:0000256" key="20">
    <source>
        <dbReference type="ARBA" id="ARBA00032134"/>
    </source>
</evidence>
<name>A0A8H8RFV6_9HELO</name>
<dbReference type="AlphaFoldDB" id="A0A8H8RFV6"/>
<keyword evidence="7" id="KW-1003">Cell membrane</keyword>
<dbReference type="GO" id="GO:0071555">
    <property type="term" value="P:cell wall organization"/>
    <property type="evidence" value="ECO:0007669"/>
    <property type="project" value="UniProtKB-KW"/>
</dbReference>
<dbReference type="EC" id="3.2.1.39" evidence="5"/>
<evidence type="ECO:0000313" key="24">
    <source>
        <dbReference type="Proteomes" id="UP000443090"/>
    </source>
</evidence>
<dbReference type="GO" id="GO:0009277">
    <property type="term" value="C:fungal-type cell wall"/>
    <property type="evidence" value="ECO:0007669"/>
    <property type="project" value="TreeGrafter"/>
</dbReference>
<keyword evidence="14" id="KW-0325">Glycoprotein</keyword>
<evidence type="ECO:0000256" key="16">
    <source>
        <dbReference type="ARBA" id="ARBA00023288"/>
    </source>
</evidence>
<evidence type="ECO:0000256" key="7">
    <source>
        <dbReference type="ARBA" id="ARBA00022475"/>
    </source>
</evidence>
<keyword evidence="10" id="KW-0336">GPI-anchor</keyword>
<dbReference type="PANTHER" id="PTHR16631:SF13">
    <property type="entry name" value="GLUCAN ENDO-1,3-BETA-GLUCOSIDASE EGLC-RELATED"/>
    <property type="match status" value="1"/>
</dbReference>
<evidence type="ECO:0000256" key="8">
    <source>
        <dbReference type="ARBA" id="ARBA00022512"/>
    </source>
</evidence>
<comment type="function">
    <text evidence="19">Glucanases play a role in cell expansion during growth, in cell-cell fusion during mating, and in spore release during sporulation. This enzyme may be involved in beta-glucan degradation and also function biosynthetically as a transglycosylase.</text>
</comment>
<evidence type="ECO:0000256" key="4">
    <source>
        <dbReference type="ARBA" id="ARBA00008773"/>
    </source>
</evidence>
<evidence type="ECO:0000256" key="17">
    <source>
        <dbReference type="ARBA" id="ARBA00023316"/>
    </source>
</evidence>
<keyword evidence="17" id="KW-0961">Cell wall biogenesis/degradation</keyword>
<evidence type="ECO:0000256" key="5">
    <source>
        <dbReference type="ARBA" id="ARBA00012780"/>
    </source>
</evidence>
<evidence type="ECO:0000256" key="22">
    <source>
        <dbReference type="RuleBase" id="RU004335"/>
    </source>
</evidence>
<dbReference type="InterPro" id="IPR017853">
    <property type="entry name" value="GH"/>
</dbReference>
<evidence type="ECO:0000256" key="10">
    <source>
        <dbReference type="ARBA" id="ARBA00022622"/>
    </source>
</evidence>
<evidence type="ECO:0000256" key="6">
    <source>
        <dbReference type="ARBA" id="ARBA00019762"/>
    </source>
</evidence>
<keyword evidence="13" id="KW-0472">Membrane</keyword>
<evidence type="ECO:0000256" key="14">
    <source>
        <dbReference type="ARBA" id="ARBA00023180"/>
    </source>
</evidence>
<dbReference type="InterPro" id="IPR050732">
    <property type="entry name" value="Beta-glucan_modifiers"/>
</dbReference>
<dbReference type="Pfam" id="PF00332">
    <property type="entry name" value="Glyco_hydro_17"/>
    <property type="match status" value="1"/>
</dbReference>
<evidence type="ECO:0000256" key="21">
    <source>
        <dbReference type="ARBA" id="ARBA00032906"/>
    </source>
</evidence>
<evidence type="ECO:0000256" key="9">
    <source>
        <dbReference type="ARBA" id="ARBA00022525"/>
    </source>
</evidence>
<dbReference type="GO" id="GO:0005886">
    <property type="term" value="C:plasma membrane"/>
    <property type="evidence" value="ECO:0007669"/>
    <property type="project" value="UniProtKB-SubCell"/>
</dbReference>
<keyword evidence="11" id="KW-0732">Signal</keyword>
<gene>
    <name evidence="23" type="primary">eglC_1</name>
    <name evidence="23" type="ORF">LOCC1_G008676</name>
</gene>